<sequence>MTKRSALKRQTREAAREFGVLDTPEFIQEAKVRRLPPHVGQGRPRRGEQGGGGWSPYPSNDDRDQAYLKTLKPKSEGQAELMEAIDAHNMVLALGPAGTGKTYLAVAKAVEALEAGKVGRIVLSRPAVEAGESIGFLPGDMEDKLAPYLRPLYDALSDRLSMKRVKALMAEGLIEIAPIGYMRGRTLNNAFVVVDEAQNCTYVQLKMLLTRLGWHSTMVVTGDPQQSDLLPGISGLSDVAERLKAVPDIAVVKLAERDIVRHPLVASMIGVL</sequence>
<evidence type="ECO:0000313" key="10">
    <source>
        <dbReference type="Proteomes" id="UP000548978"/>
    </source>
</evidence>
<evidence type="ECO:0000313" key="9">
    <source>
        <dbReference type="EMBL" id="MBB5659838.1"/>
    </source>
</evidence>
<evidence type="ECO:0000256" key="7">
    <source>
        <dbReference type="SAM" id="MobiDB-lite"/>
    </source>
</evidence>
<dbReference type="EMBL" id="JACIJB010000001">
    <property type="protein sequence ID" value="MBB5659838.1"/>
    <property type="molecule type" value="Genomic_DNA"/>
</dbReference>
<dbReference type="Proteomes" id="UP000548978">
    <property type="component" value="Unassembled WGS sequence"/>
</dbReference>
<proteinExistence type="inferred from homology"/>
<dbReference type="PANTHER" id="PTHR30473">
    <property type="entry name" value="PROTEIN PHOH"/>
    <property type="match status" value="1"/>
</dbReference>
<evidence type="ECO:0000256" key="3">
    <source>
        <dbReference type="ARBA" id="ARBA00022490"/>
    </source>
</evidence>
<dbReference type="InterPro" id="IPR051451">
    <property type="entry name" value="PhoH2-like"/>
</dbReference>
<dbReference type="Gene3D" id="3.40.50.300">
    <property type="entry name" value="P-loop containing nucleotide triphosphate hydrolases"/>
    <property type="match status" value="1"/>
</dbReference>
<feature type="region of interest" description="Disordered" evidence="7">
    <location>
        <begin position="29"/>
        <end position="64"/>
    </location>
</feature>
<accession>A0A7W9A1S0</accession>
<evidence type="ECO:0000256" key="5">
    <source>
        <dbReference type="ARBA" id="ARBA00022840"/>
    </source>
</evidence>
<keyword evidence="3" id="KW-0963">Cytoplasm</keyword>
<dbReference type="InterPro" id="IPR027417">
    <property type="entry name" value="P-loop_NTPase"/>
</dbReference>
<keyword evidence="5" id="KW-0067">ATP-binding</keyword>
<dbReference type="GO" id="GO:0005829">
    <property type="term" value="C:cytosol"/>
    <property type="evidence" value="ECO:0007669"/>
    <property type="project" value="TreeGrafter"/>
</dbReference>
<dbReference type="SUPFAM" id="SSF52540">
    <property type="entry name" value="P-loop containing nucleoside triphosphate hydrolases"/>
    <property type="match status" value="1"/>
</dbReference>
<keyword evidence="4" id="KW-0547">Nucleotide-binding</keyword>
<organism evidence="9 10">
    <name type="scientific">Brevundimonas halotolerans</name>
    <dbReference type="NCBI Taxonomy" id="69670"/>
    <lineage>
        <taxon>Bacteria</taxon>
        <taxon>Pseudomonadati</taxon>
        <taxon>Pseudomonadota</taxon>
        <taxon>Alphaproteobacteria</taxon>
        <taxon>Caulobacterales</taxon>
        <taxon>Caulobacteraceae</taxon>
        <taxon>Brevundimonas</taxon>
    </lineage>
</organism>
<keyword evidence="10" id="KW-1185">Reference proteome</keyword>
<name>A0A7W9A1S0_9CAUL</name>
<evidence type="ECO:0000256" key="6">
    <source>
        <dbReference type="ARBA" id="ARBA00039970"/>
    </source>
</evidence>
<evidence type="ECO:0000259" key="8">
    <source>
        <dbReference type="Pfam" id="PF02562"/>
    </source>
</evidence>
<protein>
    <recommendedName>
        <fullName evidence="6">PhoH-like protein</fullName>
    </recommendedName>
</protein>
<dbReference type="AlphaFoldDB" id="A0A7W9A1S0"/>
<comment type="similarity">
    <text evidence="2">Belongs to the PhoH family.</text>
</comment>
<dbReference type="InterPro" id="IPR003714">
    <property type="entry name" value="PhoH"/>
</dbReference>
<comment type="caution">
    <text evidence="9">The sequence shown here is derived from an EMBL/GenBank/DDBJ whole genome shotgun (WGS) entry which is preliminary data.</text>
</comment>
<dbReference type="Pfam" id="PF02562">
    <property type="entry name" value="PhoH"/>
    <property type="match status" value="1"/>
</dbReference>
<evidence type="ECO:0000256" key="2">
    <source>
        <dbReference type="ARBA" id="ARBA00010393"/>
    </source>
</evidence>
<evidence type="ECO:0000256" key="1">
    <source>
        <dbReference type="ARBA" id="ARBA00004496"/>
    </source>
</evidence>
<comment type="subcellular location">
    <subcellularLocation>
        <location evidence="1">Cytoplasm</location>
    </subcellularLocation>
</comment>
<gene>
    <name evidence="9" type="ORF">FHS65_000556</name>
</gene>
<dbReference type="GO" id="GO:0005524">
    <property type="term" value="F:ATP binding"/>
    <property type="evidence" value="ECO:0007669"/>
    <property type="project" value="UniProtKB-KW"/>
</dbReference>
<evidence type="ECO:0000256" key="4">
    <source>
        <dbReference type="ARBA" id="ARBA00022741"/>
    </source>
</evidence>
<dbReference type="PANTHER" id="PTHR30473:SF1">
    <property type="entry name" value="PHOH-LIKE PROTEIN"/>
    <property type="match status" value="1"/>
</dbReference>
<feature type="domain" description="PhoH-like protein" evidence="8">
    <location>
        <begin position="71"/>
        <end position="269"/>
    </location>
</feature>
<dbReference type="FunFam" id="3.40.50.300:FF:000013">
    <property type="entry name" value="PhoH family ATPase"/>
    <property type="match status" value="1"/>
</dbReference>
<reference evidence="9 10" key="1">
    <citation type="submission" date="2020-08" db="EMBL/GenBank/DDBJ databases">
        <title>Genomic Encyclopedia of Type Strains, Phase IV (KMG-IV): sequencing the most valuable type-strain genomes for metagenomic binning, comparative biology and taxonomic classification.</title>
        <authorList>
            <person name="Goeker M."/>
        </authorList>
    </citation>
    <scope>NUCLEOTIDE SEQUENCE [LARGE SCALE GENOMIC DNA]</scope>
    <source>
        <strain evidence="9 10">DSM 24448</strain>
    </source>
</reference>